<proteinExistence type="predicted"/>
<comment type="caution">
    <text evidence="1">The sequence shown here is derived from an EMBL/GenBank/DDBJ whole genome shotgun (WGS) entry which is preliminary data.</text>
</comment>
<keyword evidence="2" id="KW-1185">Reference proteome</keyword>
<gene>
    <name evidence="1" type="ORF">ACFOKC_07900</name>
</gene>
<accession>A0ABD5NE80</accession>
<dbReference type="AlphaFoldDB" id="A0ABD5NE80"/>
<evidence type="ECO:0000313" key="1">
    <source>
        <dbReference type="EMBL" id="MFC3477645.1"/>
    </source>
</evidence>
<name>A0ABD5NE80_9EURY</name>
<dbReference type="RefSeq" id="WP_232571230.1">
    <property type="nucleotide sequence ID" value="NZ_CP089466.1"/>
</dbReference>
<organism evidence="1 2">
    <name type="scientific">Halobacterium litoreum</name>
    <dbReference type="NCBI Taxonomy" id="2039234"/>
    <lineage>
        <taxon>Archaea</taxon>
        <taxon>Methanobacteriati</taxon>
        <taxon>Methanobacteriota</taxon>
        <taxon>Stenosarchaea group</taxon>
        <taxon>Halobacteria</taxon>
        <taxon>Halobacteriales</taxon>
        <taxon>Halobacteriaceae</taxon>
        <taxon>Halobacterium</taxon>
    </lineage>
</organism>
<dbReference type="InterPro" id="IPR057176">
    <property type="entry name" value="DUF7854"/>
</dbReference>
<dbReference type="GeneID" id="69116422"/>
<evidence type="ECO:0000313" key="2">
    <source>
        <dbReference type="Proteomes" id="UP001595660"/>
    </source>
</evidence>
<reference evidence="1 2" key="1">
    <citation type="journal article" date="2019" name="Int. J. Syst. Evol. Microbiol.">
        <title>The Global Catalogue of Microorganisms (GCM) 10K type strain sequencing project: providing services to taxonomists for standard genome sequencing and annotation.</title>
        <authorList>
            <consortium name="The Broad Institute Genomics Platform"/>
            <consortium name="The Broad Institute Genome Sequencing Center for Infectious Disease"/>
            <person name="Wu L."/>
            <person name="Ma J."/>
        </authorList>
    </citation>
    <scope>NUCLEOTIDE SEQUENCE [LARGE SCALE GENOMIC DNA]</scope>
    <source>
        <strain evidence="1 2">CGMCC 1.12562</strain>
    </source>
</reference>
<protein>
    <submittedName>
        <fullName evidence="1">Uncharacterized protein</fullName>
    </submittedName>
</protein>
<dbReference type="EMBL" id="JBHRWN010000002">
    <property type="protein sequence ID" value="MFC3477645.1"/>
    <property type="molecule type" value="Genomic_DNA"/>
</dbReference>
<dbReference type="Proteomes" id="UP001595660">
    <property type="component" value="Unassembled WGS sequence"/>
</dbReference>
<dbReference type="Pfam" id="PF25252">
    <property type="entry name" value="DUF7854"/>
    <property type="match status" value="1"/>
</dbReference>
<sequence>MDRISALRNVEDALADFEDGDASLGDVEDRVLGVLRTYATEFEGDDVTAYRATGDPEVEGVVVVASSADEAEERVAARIDGAVPEFRVERAG</sequence>